<feature type="non-terminal residue" evidence="10">
    <location>
        <position position="632"/>
    </location>
</feature>
<dbReference type="InterPro" id="IPR007627">
    <property type="entry name" value="RNA_pol_sigma70_r2"/>
</dbReference>
<feature type="region of interest" description="Disordered" evidence="6">
    <location>
        <begin position="1"/>
        <end position="166"/>
    </location>
</feature>
<feature type="compositionally biased region" description="Pro residues" evidence="6">
    <location>
        <begin position="590"/>
        <end position="632"/>
    </location>
</feature>
<dbReference type="Pfam" id="PF13490">
    <property type="entry name" value="zf-HC2"/>
    <property type="match status" value="1"/>
</dbReference>
<evidence type="ECO:0000259" key="8">
    <source>
        <dbReference type="Pfam" id="PF08281"/>
    </source>
</evidence>
<dbReference type="SUPFAM" id="SSF88659">
    <property type="entry name" value="Sigma3 and sigma4 domains of RNA polymerase sigma factors"/>
    <property type="match status" value="1"/>
</dbReference>
<gene>
    <name evidence="10" type="ORF">E4099_22625</name>
</gene>
<evidence type="ECO:0000256" key="2">
    <source>
        <dbReference type="ARBA" id="ARBA00023015"/>
    </source>
</evidence>
<evidence type="ECO:0000259" key="7">
    <source>
        <dbReference type="Pfam" id="PF04542"/>
    </source>
</evidence>
<evidence type="ECO:0000259" key="9">
    <source>
        <dbReference type="Pfam" id="PF13490"/>
    </source>
</evidence>
<evidence type="ECO:0000256" key="1">
    <source>
        <dbReference type="ARBA" id="ARBA00010641"/>
    </source>
</evidence>
<dbReference type="Gene3D" id="1.10.10.1320">
    <property type="entry name" value="Anti-sigma factor, zinc-finger domain"/>
    <property type="match status" value="1"/>
</dbReference>
<dbReference type="InterPro" id="IPR014284">
    <property type="entry name" value="RNA_pol_sigma-70_dom"/>
</dbReference>
<dbReference type="InterPro" id="IPR013324">
    <property type="entry name" value="RNA_pol_sigma_r3/r4-like"/>
</dbReference>
<dbReference type="GO" id="GO:0006352">
    <property type="term" value="P:DNA-templated transcription initiation"/>
    <property type="evidence" value="ECO:0007669"/>
    <property type="project" value="InterPro"/>
</dbReference>
<evidence type="ECO:0000256" key="3">
    <source>
        <dbReference type="ARBA" id="ARBA00023082"/>
    </source>
</evidence>
<dbReference type="InterPro" id="IPR039425">
    <property type="entry name" value="RNA_pol_sigma-70-like"/>
</dbReference>
<dbReference type="AlphaFoldDB" id="A0A4Z0GR86"/>
<accession>A0A4Z0GR86</accession>
<evidence type="ECO:0000256" key="4">
    <source>
        <dbReference type="ARBA" id="ARBA00023125"/>
    </source>
</evidence>
<evidence type="ECO:0000313" key="11">
    <source>
        <dbReference type="Proteomes" id="UP000297948"/>
    </source>
</evidence>
<dbReference type="Pfam" id="PF08281">
    <property type="entry name" value="Sigma70_r4_2"/>
    <property type="match status" value="1"/>
</dbReference>
<dbReference type="PANTHER" id="PTHR43133:SF8">
    <property type="entry name" value="RNA POLYMERASE SIGMA FACTOR HI_1459-RELATED"/>
    <property type="match status" value="1"/>
</dbReference>
<dbReference type="OrthoDB" id="4990598at2"/>
<dbReference type="InterPro" id="IPR036388">
    <property type="entry name" value="WH-like_DNA-bd_sf"/>
</dbReference>
<dbReference type="PRINTS" id="PR01217">
    <property type="entry name" value="PRICHEXTENSN"/>
</dbReference>
<feature type="domain" description="RNA polymerase sigma factor 70 region 4 type 2" evidence="8">
    <location>
        <begin position="318"/>
        <end position="366"/>
    </location>
</feature>
<feature type="domain" description="RNA polymerase sigma-70 region 2" evidence="7">
    <location>
        <begin position="207"/>
        <end position="267"/>
    </location>
</feature>
<reference evidence="10 11" key="1">
    <citation type="submission" date="2019-03" db="EMBL/GenBank/DDBJ databases">
        <authorList>
            <person name="Gonzalez-Pimentel J.L."/>
        </authorList>
    </citation>
    <scope>NUCLEOTIDE SEQUENCE [LARGE SCALE GENOMIC DNA]</scope>
    <source>
        <strain evidence="10 11">JCM 31289</strain>
    </source>
</reference>
<dbReference type="EMBL" id="SRID01000253">
    <property type="protein sequence ID" value="TGA99063.1"/>
    <property type="molecule type" value="Genomic_DNA"/>
</dbReference>
<evidence type="ECO:0000313" key="10">
    <source>
        <dbReference type="EMBL" id="TGA99063.1"/>
    </source>
</evidence>
<dbReference type="InterPro" id="IPR013325">
    <property type="entry name" value="RNA_pol_sigma_r2"/>
</dbReference>
<keyword evidence="11" id="KW-1185">Reference proteome</keyword>
<keyword evidence="4" id="KW-0238">DNA-binding</keyword>
<dbReference type="InterPro" id="IPR013249">
    <property type="entry name" value="RNA_pol_sigma70_r4_t2"/>
</dbReference>
<feature type="compositionally biased region" description="Low complexity" evidence="6">
    <location>
        <begin position="88"/>
        <end position="118"/>
    </location>
</feature>
<proteinExistence type="inferred from homology"/>
<feature type="compositionally biased region" description="Pro residues" evidence="6">
    <location>
        <begin position="545"/>
        <end position="558"/>
    </location>
</feature>
<feature type="region of interest" description="Disordered" evidence="6">
    <location>
        <begin position="522"/>
        <end position="632"/>
    </location>
</feature>
<keyword evidence="2" id="KW-0805">Transcription regulation</keyword>
<feature type="domain" description="Putative zinc-finger" evidence="9">
    <location>
        <begin position="385"/>
        <end position="419"/>
    </location>
</feature>
<name>A0A4Z0GR86_9ACTN</name>
<keyword evidence="3" id="KW-0731">Sigma factor</keyword>
<dbReference type="Pfam" id="PF04542">
    <property type="entry name" value="Sigma70_r2"/>
    <property type="match status" value="1"/>
</dbReference>
<dbReference type="Gene3D" id="1.10.10.10">
    <property type="entry name" value="Winged helix-like DNA-binding domain superfamily/Winged helix DNA-binding domain"/>
    <property type="match status" value="1"/>
</dbReference>
<dbReference type="InterPro" id="IPR027383">
    <property type="entry name" value="Znf_put"/>
</dbReference>
<feature type="compositionally biased region" description="Low complexity" evidence="6">
    <location>
        <begin position="145"/>
        <end position="154"/>
    </location>
</feature>
<dbReference type="SUPFAM" id="SSF88946">
    <property type="entry name" value="Sigma2 domain of RNA polymerase sigma factors"/>
    <property type="match status" value="1"/>
</dbReference>
<protein>
    <submittedName>
        <fullName evidence="10">Sigma-70 family RNA polymerase sigma factor</fullName>
    </submittedName>
</protein>
<dbReference type="NCBIfam" id="TIGR02937">
    <property type="entry name" value="sigma70-ECF"/>
    <property type="match status" value="1"/>
</dbReference>
<evidence type="ECO:0000256" key="5">
    <source>
        <dbReference type="ARBA" id="ARBA00023163"/>
    </source>
</evidence>
<dbReference type="GO" id="GO:0016987">
    <property type="term" value="F:sigma factor activity"/>
    <property type="evidence" value="ECO:0007669"/>
    <property type="project" value="UniProtKB-KW"/>
</dbReference>
<sequence>MSVDGREEPQGPGEPPGQGRGVDQYASTGGAGGVPDGAPGDAPGGAPRRVPAGVPAGAEDRTAPQVPEQGGRRGRGRRSGPGARGDDPGATAATGAAGPPVAGPSAVVPEVPGAAGPGSTAQSAAPVVPREGSRLSGSEAGGPGAPEDGAPVPGRSTAVGPSVPAQRRYGRRVGGAAAPGQGAQDAPSDAELVARLREGDDAAYEELYRRHAGPVRRYARSCCRDADTADDLTAEVFARTLQAVRGGSGPESAVRAYLFTTVRRTAATWGNTAKREHLVEDFAAFAFEAARPTAEARTHDPGADVRAMHQAEQSLAVRAFRSLPEHYQTVLWHTTVEEESPREVAPLLGLSDNATAVLAHRAREKLKQAYLQAHVSTALTEGGDCARYADRLGAYARGGLRARAELGLRRHLEDCPRCRLAALEVADVNARLRAVLPVAVIGWFAAGYSVKAAAGLAAGAAGVGATGAGAASAAGGAGAGAGGSGAGAGAAAEGLGAPVKVGIAAGAVLAAAATALALTAGGSGEPPRKTAAGHAASPAVQAPPKADPPVTRPKPKPNPASDGPAPAADRTETEPGPSPKPDPVKEKPKPSPGPSSKPAPSQPSPSPEPPSRPSPPAPGPAPTPTPGPDPTP</sequence>
<comment type="similarity">
    <text evidence="1">Belongs to the sigma-70 factor family. ECF subfamily.</text>
</comment>
<dbReference type="InterPro" id="IPR041916">
    <property type="entry name" value="Anti_sigma_zinc_sf"/>
</dbReference>
<organism evidence="10 11">
    <name type="scientific">Streptomyces palmae</name>
    <dbReference type="NCBI Taxonomy" id="1701085"/>
    <lineage>
        <taxon>Bacteria</taxon>
        <taxon>Bacillati</taxon>
        <taxon>Actinomycetota</taxon>
        <taxon>Actinomycetes</taxon>
        <taxon>Kitasatosporales</taxon>
        <taxon>Streptomycetaceae</taxon>
        <taxon>Streptomyces</taxon>
    </lineage>
</organism>
<evidence type="ECO:0000256" key="6">
    <source>
        <dbReference type="SAM" id="MobiDB-lite"/>
    </source>
</evidence>
<keyword evidence="5" id="KW-0804">Transcription</keyword>
<dbReference type="Proteomes" id="UP000297948">
    <property type="component" value="Unassembled WGS sequence"/>
</dbReference>
<feature type="compositionally biased region" description="Low complexity" evidence="6">
    <location>
        <begin position="36"/>
        <end position="57"/>
    </location>
</feature>
<dbReference type="GO" id="GO:0003677">
    <property type="term" value="F:DNA binding"/>
    <property type="evidence" value="ECO:0007669"/>
    <property type="project" value="UniProtKB-KW"/>
</dbReference>
<dbReference type="PANTHER" id="PTHR43133">
    <property type="entry name" value="RNA POLYMERASE ECF-TYPE SIGMA FACTO"/>
    <property type="match status" value="1"/>
</dbReference>
<dbReference type="Gene3D" id="1.10.1740.10">
    <property type="match status" value="1"/>
</dbReference>
<comment type="caution">
    <text evidence="10">The sequence shown here is derived from an EMBL/GenBank/DDBJ whole genome shotgun (WGS) entry which is preliminary data.</text>
</comment>